<sequence length="398" mass="44876">QEIKAPQPSSPPHTNVADEATSTGVNVRYGGATTTVTSLDAGHGSGNINKTSSMPDDSPLPRVHTLGSDEGIMKHNELMDLVTKLLDRVVALETDLKHTQKFYGATYTKLIMKVKKLEKTVKTSQARRKAKIVVSDDKEDLEDPSKQERKIDEIDQDPNILLIQHVSTTGASITTASVDVSPISSTRRVSIADDITMAETLVYIRRSASKEKAQSFSKKEWENIRARVEANEELTQRLQEEENNKYNEVDQENMVVDLINPRKRYFATQKAKANQNKPMTQAQQRNYMSKYIKHIGSHTLHQVRRYSFDKLKTLFETTMRRVNTFVPMETEDRGRASELAVGRSQATIADYAKVRSSKRAAEAKLDYEGSKKQKTNEASGSEQPDEEENELSQEDLQQ</sequence>
<feature type="compositionally biased region" description="Polar residues" evidence="2">
    <location>
        <begin position="46"/>
        <end position="55"/>
    </location>
</feature>
<evidence type="ECO:0000256" key="2">
    <source>
        <dbReference type="SAM" id="MobiDB-lite"/>
    </source>
</evidence>
<protein>
    <submittedName>
        <fullName evidence="3">Uncharacterized protein</fullName>
    </submittedName>
</protein>
<name>A0A699KXQ1_TANCI</name>
<dbReference type="AlphaFoldDB" id="A0A699KXQ1"/>
<keyword evidence="1" id="KW-0175">Coiled coil</keyword>
<evidence type="ECO:0000313" key="3">
    <source>
        <dbReference type="EMBL" id="GFB14392.1"/>
    </source>
</evidence>
<accession>A0A699KXQ1</accession>
<feature type="compositionally biased region" description="Acidic residues" evidence="2">
    <location>
        <begin position="383"/>
        <end position="398"/>
    </location>
</feature>
<proteinExistence type="predicted"/>
<feature type="region of interest" description="Disordered" evidence="2">
    <location>
        <begin position="353"/>
        <end position="398"/>
    </location>
</feature>
<feature type="region of interest" description="Disordered" evidence="2">
    <location>
        <begin position="1"/>
        <end position="61"/>
    </location>
</feature>
<feature type="compositionally biased region" description="Basic and acidic residues" evidence="2">
    <location>
        <begin position="359"/>
        <end position="375"/>
    </location>
</feature>
<feature type="coiled-coil region" evidence="1">
    <location>
        <begin position="224"/>
        <end position="251"/>
    </location>
</feature>
<dbReference type="EMBL" id="BKCJ010561650">
    <property type="protein sequence ID" value="GFB14392.1"/>
    <property type="molecule type" value="Genomic_DNA"/>
</dbReference>
<feature type="non-terminal residue" evidence="3">
    <location>
        <position position="1"/>
    </location>
</feature>
<comment type="caution">
    <text evidence="3">The sequence shown here is derived from an EMBL/GenBank/DDBJ whole genome shotgun (WGS) entry which is preliminary data.</text>
</comment>
<gene>
    <name evidence="3" type="ORF">Tci_686363</name>
</gene>
<evidence type="ECO:0000256" key="1">
    <source>
        <dbReference type="SAM" id="Coils"/>
    </source>
</evidence>
<organism evidence="3">
    <name type="scientific">Tanacetum cinerariifolium</name>
    <name type="common">Dalmatian daisy</name>
    <name type="synonym">Chrysanthemum cinerariifolium</name>
    <dbReference type="NCBI Taxonomy" id="118510"/>
    <lineage>
        <taxon>Eukaryota</taxon>
        <taxon>Viridiplantae</taxon>
        <taxon>Streptophyta</taxon>
        <taxon>Embryophyta</taxon>
        <taxon>Tracheophyta</taxon>
        <taxon>Spermatophyta</taxon>
        <taxon>Magnoliopsida</taxon>
        <taxon>eudicotyledons</taxon>
        <taxon>Gunneridae</taxon>
        <taxon>Pentapetalae</taxon>
        <taxon>asterids</taxon>
        <taxon>campanulids</taxon>
        <taxon>Asterales</taxon>
        <taxon>Asteraceae</taxon>
        <taxon>Asteroideae</taxon>
        <taxon>Anthemideae</taxon>
        <taxon>Anthemidinae</taxon>
        <taxon>Tanacetum</taxon>
    </lineage>
</organism>
<reference evidence="3" key="1">
    <citation type="journal article" date="2019" name="Sci. Rep.">
        <title>Draft genome of Tanacetum cinerariifolium, the natural source of mosquito coil.</title>
        <authorList>
            <person name="Yamashiro T."/>
            <person name="Shiraishi A."/>
            <person name="Satake H."/>
            <person name="Nakayama K."/>
        </authorList>
    </citation>
    <scope>NUCLEOTIDE SEQUENCE</scope>
</reference>